<name>A0A916UVZ8_9BURK</name>
<reference evidence="1" key="2">
    <citation type="submission" date="2020-09" db="EMBL/GenBank/DDBJ databases">
        <authorList>
            <person name="Sun Q."/>
            <person name="Zhou Y."/>
        </authorList>
    </citation>
    <scope>NUCLEOTIDE SEQUENCE</scope>
    <source>
        <strain evidence="1">CGMCC 1.10998</strain>
    </source>
</reference>
<reference evidence="1" key="1">
    <citation type="journal article" date="2014" name="Int. J. Syst. Evol. Microbiol.">
        <title>Complete genome sequence of Corynebacterium casei LMG S-19264T (=DSM 44701T), isolated from a smear-ripened cheese.</title>
        <authorList>
            <consortium name="US DOE Joint Genome Institute (JGI-PGF)"/>
            <person name="Walter F."/>
            <person name="Albersmeier A."/>
            <person name="Kalinowski J."/>
            <person name="Ruckert C."/>
        </authorList>
    </citation>
    <scope>NUCLEOTIDE SEQUENCE</scope>
    <source>
        <strain evidence="1">CGMCC 1.10998</strain>
    </source>
</reference>
<gene>
    <name evidence="1" type="ORF">GCM10011396_38720</name>
</gene>
<accession>A0A916UVZ8</accession>
<evidence type="ECO:0000313" key="1">
    <source>
        <dbReference type="EMBL" id="GGC87751.1"/>
    </source>
</evidence>
<comment type="caution">
    <text evidence="1">The sequence shown here is derived from an EMBL/GenBank/DDBJ whole genome shotgun (WGS) entry which is preliminary data.</text>
</comment>
<evidence type="ECO:0000313" key="2">
    <source>
        <dbReference type="Proteomes" id="UP000637423"/>
    </source>
</evidence>
<dbReference type="Proteomes" id="UP000637423">
    <property type="component" value="Unassembled WGS sequence"/>
</dbReference>
<keyword evidence="2" id="KW-1185">Reference proteome</keyword>
<dbReference type="EMBL" id="BMED01000004">
    <property type="protein sequence ID" value="GGC87751.1"/>
    <property type="molecule type" value="Genomic_DNA"/>
</dbReference>
<sequence>MNAKYILIETVNTDRTEAIRLRGREFQVLLDVMAVEDHVVVDVGTSEVEEFFSQMKNYQGSHEDFDLFIIPTVSALKPQRDTAKTVFDLIKMGFKESNIRIIFNMVGSSDDVTEVFKGVFDLAKEFPGLKLDAEVKIFTNDLFPQLEEKNVTIDNILADATDYKALMKLTEDPSKRRALSQRRNIKLLAHGLSDHLNTVFGKLIV</sequence>
<dbReference type="AlphaFoldDB" id="A0A916UVZ8"/>
<proteinExistence type="predicted"/>
<protein>
    <submittedName>
        <fullName evidence="1">Uncharacterized protein</fullName>
    </submittedName>
</protein>
<organism evidence="1 2">
    <name type="scientific">Undibacterium terreum</name>
    <dbReference type="NCBI Taxonomy" id="1224302"/>
    <lineage>
        <taxon>Bacteria</taxon>
        <taxon>Pseudomonadati</taxon>
        <taxon>Pseudomonadota</taxon>
        <taxon>Betaproteobacteria</taxon>
        <taxon>Burkholderiales</taxon>
        <taxon>Oxalobacteraceae</taxon>
        <taxon>Undibacterium</taxon>
    </lineage>
</organism>